<gene>
    <name evidence="8" type="ORF">PR048_019351</name>
</gene>
<keyword evidence="1" id="KW-0479">Metal-binding</keyword>
<dbReference type="Gene3D" id="3.30.160.60">
    <property type="entry name" value="Classic Zinc Finger"/>
    <property type="match status" value="4"/>
</dbReference>
<dbReference type="InterPro" id="IPR036236">
    <property type="entry name" value="Znf_C2H2_sf"/>
</dbReference>
<feature type="domain" description="C2H2-type" evidence="7">
    <location>
        <begin position="244"/>
        <end position="271"/>
    </location>
</feature>
<evidence type="ECO:0000313" key="9">
    <source>
        <dbReference type="Proteomes" id="UP001159363"/>
    </source>
</evidence>
<dbReference type="PANTHER" id="PTHR24379:SF121">
    <property type="entry name" value="C2H2-TYPE DOMAIN-CONTAINING PROTEIN"/>
    <property type="match status" value="1"/>
</dbReference>
<dbReference type="SMART" id="SM00355">
    <property type="entry name" value="ZnF_C2H2"/>
    <property type="match status" value="7"/>
</dbReference>
<evidence type="ECO:0000256" key="1">
    <source>
        <dbReference type="ARBA" id="ARBA00022723"/>
    </source>
</evidence>
<dbReference type="InterPro" id="IPR013087">
    <property type="entry name" value="Znf_C2H2_type"/>
</dbReference>
<evidence type="ECO:0000256" key="2">
    <source>
        <dbReference type="ARBA" id="ARBA00022737"/>
    </source>
</evidence>
<feature type="domain" description="C2H2-type" evidence="7">
    <location>
        <begin position="273"/>
        <end position="300"/>
    </location>
</feature>
<feature type="domain" description="C2H2-type" evidence="7">
    <location>
        <begin position="301"/>
        <end position="325"/>
    </location>
</feature>
<feature type="compositionally biased region" description="Polar residues" evidence="6">
    <location>
        <begin position="738"/>
        <end position="752"/>
    </location>
</feature>
<sequence length="784" mass="88385">MSAAVACGENSVLDTSRNGIDVEADGSMSSIEDGGEIFPPFSRIDVTSILSPPLIKVEDDNDDHDNETLRAHKRLVHAGEEHKCTICFQKFLSKHMLTYHLSREHVGQSRFTCDICTRKFGYEDIFMNHCRQHNGSKPFYCPLCNTWFCDLVDLNSHAQEFQVRDPIHCSVCGQRTARKYKLLLEKLSGTIFKKLSKKCLTVLYYCEQCQPKDTHDCAVCGRIFVHPGYLRQHYNSSHRSVEPFKCGECFASFTSRCILERHLETHPGRQRPWVCPFCGLRFQLQSSYMSHLQDHKALKPYSCSICGENFNIEKKLNVHITEHHTIGENESSSCSVISSSAVSDGRNDCLNGEYETSVSNDICLGDTQDVSDSERHVINTSAQKRYKSCAVSFMQKETLSNAQECTSNILGGGLKLNRDSIDTVLQNSNPTHSLQYVKQEVLYDDCDCTTIQEYRNSDVNKDYSKHTVSNTSNHTENRENIFSFDYVKEEVFTPDVCATVQEDRNVNKSVDSCQTECSIPLENSAANCAVYFIKKEVVQNVDNVPSREHFDLTSPGSTNATMLCSDFNSRQKNENDNPGFSLSCLKTETVSEEENNTTFKSFTLNQERQNSMQHQGDEYFYHVGVKEELCSGEGRDGDIASGEEEDEEFCPLDLLSTELTLRNEESPDAENSNSLNECNEKMRLLISDVKSVPSENHSPTCEADMENECSDEEGRDEIEFKTSTSPKLQTCEFGPVAESSSAEPSKQFSISRLDQKIPMEVQLPQIPALPAMSPDSTGLDSFQR</sequence>
<evidence type="ECO:0000256" key="3">
    <source>
        <dbReference type="ARBA" id="ARBA00022771"/>
    </source>
</evidence>
<dbReference type="PROSITE" id="PS00028">
    <property type="entry name" value="ZINC_FINGER_C2H2_1"/>
    <property type="match status" value="6"/>
</dbReference>
<feature type="domain" description="C2H2-type" evidence="7">
    <location>
        <begin position="82"/>
        <end position="110"/>
    </location>
</feature>
<evidence type="ECO:0000256" key="6">
    <source>
        <dbReference type="SAM" id="MobiDB-lite"/>
    </source>
</evidence>
<protein>
    <recommendedName>
        <fullName evidence="7">C2H2-type domain-containing protein</fullName>
    </recommendedName>
</protein>
<dbReference type="EMBL" id="JARBHB010000007">
    <property type="protein sequence ID" value="KAJ8878765.1"/>
    <property type="molecule type" value="Genomic_DNA"/>
</dbReference>
<accession>A0ABQ9H3B9</accession>
<dbReference type="Proteomes" id="UP001159363">
    <property type="component" value="Chromosome 6"/>
</dbReference>
<keyword evidence="2" id="KW-0677">Repeat</keyword>
<feature type="compositionally biased region" description="Polar residues" evidence="6">
    <location>
        <begin position="774"/>
        <end position="784"/>
    </location>
</feature>
<evidence type="ECO:0000313" key="8">
    <source>
        <dbReference type="EMBL" id="KAJ8878765.1"/>
    </source>
</evidence>
<keyword evidence="4" id="KW-0862">Zinc</keyword>
<feature type="domain" description="C2H2-type" evidence="7">
    <location>
        <begin position="215"/>
        <end position="243"/>
    </location>
</feature>
<dbReference type="Pfam" id="PF00096">
    <property type="entry name" value="zf-C2H2"/>
    <property type="match status" value="1"/>
</dbReference>
<organism evidence="8 9">
    <name type="scientific">Dryococelus australis</name>
    <dbReference type="NCBI Taxonomy" id="614101"/>
    <lineage>
        <taxon>Eukaryota</taxon>
        <taxon>Metazoa</taxon>
        <taxon>Ecdysozoa</taxon>
        <taxon>Arthropoda</taxon>
        <taxon>Hexapoda</taxon>
        <taxon>Insecta</taxon>
        <taxon>Pterygota</taxon>
        <taxon>Neoptera</taxon>
        <taxon>Polyneoptera</taxon>
        <taxon>Phasmatodea</taxon>
        <taxon>Verophasmatodea</taxon>
        <taxon>Anareolatae</taxon>
        <taxon>Phasmatidae</taxon>
        <taxon>Eurycanthinae</taxon>
        <taxon>Dryococelus</taxon>
    </lineage>
</organism>
<dbReference type="PANTHER" id="PTHR24379">
    <property type="entry name" value="KRAB AND ZINC FINGER DOMAIN-CONTAINING"/>
    <property type="match status" value="1"/>
</dbReference>
<keyword evidence="3 5" id="KW-0863">Zinc-finger</keyword>
<evidence type="ECO:0000259" key="7">
    <source>
        <dbReference type="PROSITE" id="PS50157"/>
    </source>
</evidence>
<proteinExistence type="predicted"/>
<feature type="domain" description="C2H2-type" evidence="7">
    <location>
        <begin position="111"/>
        <end position="138"/>
    </location>
</feature>
<reference evidence="8 9" key="1">
    <citation type="submission" date="2023-02" db="EMBL/GenBank/DDBJ databases">
        <title>LHISI_Scaffold_Assembly.</title>
        <authorList>
            <person name="Stuart O.P."/>
            <person name="Cleave R."/>
            <person name="Magrath M.J.L."/>
            <person name="Mikheyev A.S."/>
        </authorList>
    </citation>
    <scope>NUCLEOTIDE SEQUENCE [LARGE SCALE GENOMIC DNA]</scope>
    <source>
        <strain evidence="8">Daus_M_001</strain>
        <tissue evidence="8">Leg muscle</tissue>
    </source>
</reference>
<evidence type="ECO:0000256" key="5">
    <source>
        <dbReference type="PROSITE-ProRule" id="PRU00042"/>
    </source>
</evidence>
<comment type="caution">
    <text evidence="8">The sequence shown here is derived from an EMBL/GenBank/DDBJ whole genome shotgun (WGS) entry which is preliminary data.</text>
</comment>
<dbReference type="PROSITE" id="PS50157">
    <property type="entry name" value="ZINC_FINGER_C2H2_2"/>
    <property type="match status" value="6"/>
</dbReference>
<dbReference type="SUPFAM" id="SSF57667">
    <property type="entry name" value="beta-beta-alpha zinc fingers"/>
    <property type="match status" value="4"/>
</dbReference>
<keyword evidence="9" id="KW-1185">Reference proteome</keyword>
<name>A0ABQ9H3B9_9NEOP</name>
<feature type="region of interest" description="Disordered" evidence="6">
    <location>
        <begin position="692"/>
        <end position="711"/>
    </location>
</feature>
<evidence type="ECO:0000256" key="4">
    <source>
        <dbReference type="ARBA" id="ARBA00022833"/>
    </source>
</evidence>
<feature type="region of interest" description="Disordered" evidence="6">
    <location>
        <begin position="732"/>
        <end position="784"/>
    </location>
</feature>